<feature type="region of interest" description="Disordered" evidence="5">
    <location>
        <begin position="1"/>
        <end position="24"/>
    </location>
</feature>
<evidence type="ECO:0000313" key="6">
    <source>
        <dbReference type="EMBL" id="KAL2919640.1"/>
    </source>
</evidence>
<dbReference type="SUPFAM" id="SSF53335">
    <property type="entry name" value="S-adenosyl-L-methionine-dependent methyltransferases"/>
    <property type="match status" value="1"/>
</dbReference>
<proteinExistence type="inferred from homology"/>
<dbReference type="EMBL" id="JADGIZ020000002">
    <property type="protein sequence ID" value="KAL2919640.1"/>
    <property type="molecule type" value="Genomic_DNA"/>
</dbReference>
<gene>
    <name evidence="6" type="ORF">HK105_200554</name>
</gene>
<evidence type="ECO:0000256" key="1">
    <source>
        <dbReference type="ARBA" id="ARBA00022603"/>
    </source>
</evidence>
<sequence length="286" mass="30387">MQDAAGSARGAGAGRRPPDAAPQRRVRRIRLADAGAAVSVAVCELDDPAFGCYTWPSALVLAATVFCGRTQLRGMRVLELGAGTGLAGLVLARLGVASQVVLTDHPALDRVLGNLRDSVRLNGLDGAGVPSAGRADVLVRPLAWGDFATGEMADLVGESGFDVILGADVMYDPKDFEALLATVAFVLERSPPHAVFVTAYQERSSRRSVQALLDKWGLRARQVGPDPLEMRAWLESALQSEMSGALRGGDRAIMLDGLRFEPEDGVPLQAGLDSIFVFEIRRNNAP</sequence>
<evidence type="ECO:0000256" key="2">
    <source>
        <dbReference type="ARBA" id="ARBA00022679"/>
    </source>
</evidence>
<keyword evidence="3" id="KW-0949">S-adenosyl-L-methionine</keyword>
<dbReference type="Pfam" id="PF10294">
    <property type="entry name" value="Methyltransf_16"/>
    <property type="match status" value="1"/>
</dbReference>
<evidence type="ECO:0000256" key="4">
    <source>
        <dbReference type="ARBA" id="ARBA00043988"/>
    </source>
</evidence>
<dbReference type="InterPro" id="IPR029063">
    <property type="entry name" value="SAM-dependent_MTases_sf"/>
</dbReference>
<accession>A0ABR4NJC2</accession>
<feature type="compositionally biased region" description="Low complexity" evidence="5">
    <location>
        <begin position="1"/>
        <end position="10"/>
    </location>
</feature>
<keyword evidence="7" id="KW-1185">Reference proteome</keyword>
<keyword evidence="1" id="KW-0489">Methyltransferase</keyword>
<dbReference type="Proteomes" id="UP001527925">
    <property type="component" value="Unassembled WGS sequence"/>
</dbReference>
<dbReference type="PANTHER" id="PTHR14614">
    <property type="entry name" value="HEPATOCELLULAR CARCINOMA-ASSOCIATED ANTIGEN"/>
    <property type="match status" value="1"/>
</dbReference>
<dbReference type="InterPro" id="IPR019410">
    <property type="entry name" value="Methyltransf_16"/>
</dbReference>
<evidence type="ECO:0000256" key="3">
    <source>
        <dbReference type="ARBA" id="ARBA00022691"/>
    </source>
</evidence>
<dbReference type="PANTHER" id="PTHR14614:SF164">
    <property type="entry name" value="HISTONE-ARGININE METHYLTRANSFERASE METTL23"/>
    <property type="match status" value="1"/>
</dbReference>
<protein>
    <submittedName>
        <fullName evidence="6">Uncharacterized protein</fullName>
    </submittedName>
</protein>
<evidence type="ECO:0000256" key="5">
    <source>
        <dbReference type="SAM" id="MobiDB-lite"/>
    </source>
</evidence>
<dbReference type="Gene3D" id="3.40.50.150">
    <property type="entry name" value="Vaccinia Virus protein VP39"/>
    <property type="match status" value="1"/>
</dbReference>
<name>A0ABR4NJC2_9FUNG</name>
<evidence type="ECO:0000313" key="7">
    <source>
        <dbReference type="Proteomes" id="UP001527925"/>
    </source>
</evidence>
<organism evidence="6 7">
    <name type="scientific">Polyrhizophydium stewartii</name>
    <dbReference type="NCBI Taxonomy" id="2732419"/>
    <lineage>
        <taxon>Eukaryota</taxon>
        <taxon>Fungi</taxon>
        <taxon>Fungi incertae sedis</taxon>
        <taxon>Chytridiomycota</taxon>
        <taxon>Chytridiomycota incertae sedis</taxon>
        <taxon>Chytridiomycetes</taxon>
        <taxon>Rhizophydiales</taxon>
        <taxon>Rhizophydiales incertae sedis</taxon>
        <taxon>Polyrhizophydium</taxon>
    </lineage>
</organism>
<keyword evidence="2" id="KW-0808">Transferase</keyword>
<comment type="caution">
    <text evidence="6">The sequence shown here is derived from an EMBL/GenBank/DDBJ whole genome shotgun (WGS) entry which is preliminary data.</text>
</comment>
<reference evidence="6 7" key="1">
    <citation type="submission" date="2023-09" db="EMBL/GenBank/DDBJ databases">
        <title>Pangenome analysis of Batrachochytrium dendrobatidis and related Chytrids.</title>
        <authorList>
            <person name="Yacoub M.N."/>
            <person name="Stajich J.E."/>
            <person name="James T.Y."/>
        </authorList>
    </citation>
    <scope>NUCLEOTIDE SEQUENCE [LARGE SCALE GENOMIC DNA]</scope>
    <source>
        <strain evidence="6 7">JEL0888</strain>
    </source>
</reference>
<comment type="similarity">
    <text evidence="4">Belongs to the methyltransferase superfamily. METTL23 family.</text>
</comment>